<dbReference type="EMBL" id="WTPX01000027">
    <property type="protein sequence ID" value="NNJ25175.1"/>
    <property type="molecule type" value="Genomic_DNA"/>
</dbReference>
<evidence type="ECO:0000313" key="4">
    <source>
        <dbReference type="Proteomes" id="UP000609651"/>
    </source>
</evidence>
<name>A0ABX1VCE1_9PLAN</name>
<feature type="compositionally biased region" description="Acidic residues" evidence="1">
    <location>
        <begin position="161"/>
        <end position="171"/>
    </location>
</feature>
<accession>A0ABX1VCE1</accession>
<gene>
    <name evidence="3" type="ORF">LzC2_12430</name>
</gene>
<feature type="transmembrane region" description="Helical" evidence="2">
    <location>
        <begin position="206"/>
        <end position="225"/>
    </location>
</feature>
<proteinExistence type="predicted"/>
<evidence type="ECO:0000256" key="2">
    <source>
        <dbReference type="SAM" id="Phobius"/>
    </source>
</evidence>
<evidence type="ECO:0000313" key="3">
    <source>
        <dbReference type="EMBL" id="NNJ25175.1"/>
    </source>
</evidence>
<feature type="compositionally biased region" description="Basic and acidic residues" evidence="1">
    <location>
        <begin position="36"/>
        <end position="46"/>
    </location>
</feature>
<comment type="caution">
    <text evidence="3">The sequence shown here is derived from an EMBL/GenBank/DDBJ whole genome shotgun (WGS) entry which is preliminary data.</text>
</comment>
<feature type="region of interest" description="Disordered" evidence="1">
    <location>
        <begin position="36"/>
        <end position="204"/>
    </location>
</feature>
<reference evidence="3 4" key="1">
    <citation type="journal article" date="2020" name="Syst. Appl. Microbiol.">
        <title>Alienimonas chondri sp. nov., a novel planctomycete isolated from the biofilm of the red alga Chondrus crispus.</title>
        <authorList>
            <person name="Vitorino I."/>
            <person name="Albuquerque L."/>
            <person name="Wiegand S."/>
            <person name="Kallscheuer N."/>
            <person name="da Costa M.S."/>
            <person name="Lobo-da-Cunha A."/>
            <person name="Jogler C."/>
            <person name="Lage O.M."/>
        </authorList>
    </citation>
    <scope>NUCLEOTIDE SEQUENCE [LARGE SCALE GENOMIC DNA]</scope>
    <source>
        <strain evidence="3 4">LzC2</strain>
    </source>
</reference>
<keyword evidence="2" id="KW-0812">Transmembrane</keyword>
<feature type="compositionally biased region" description="Basic residues" evidence="1">
    <location>
        <begin position="122"/>
        <end position="138"/>
    </location>
</feature>
<feature type="transmembrane region" description="Helical" evidence="2">
    <location>
        <begin position="245"/>
        <end position="265"/>
    </location>
</feature>
<protein>
    <submittedName>
        <fullName evidence="3">Uncharacterized protein</fullName>
    </submittedName>
</protein>
<feature type="transmembrane region" description="Helical" evidence="2">
    <location>
        <begin position="297"/>
        <end position="317"/>
    </location>
</feature>
<feature type="region of interest" description="Disordered" evidence="1">
    <location>
        <begin position="1"/>
        <end position="21"/>
    </location>
</feature>
<evidence type="ECO:0000256" key="1">
    <source>
        <dbReference type="SAM" id="MobiDB-lite"/>
    </source>
</evidence>
<feature type="compositionally biased region" description="Acidic residues" evidence="1">
    <location>
        <begin position="55"/>
        <end position="65"/>
    </location>
</feature>
<keyword evidence="4" id="KW-1185">Reference proteome</keyword>
<sequence>MASETTCPTCGAAVAKDSGSGRWRVCPRCRDMFDADTADTKADERPAPIVVFESVDPETALESDDSGIIVIKSSDKPRRRSGSAESTADPAGERGARESVRKRTKSSSANRSSPADKSSSAKQRRRPQASRPPTKRKSSGPNPRRDKRPPVEPSDWLTGDGLDDIDWEDDSAAPLPPPRAVVRKERERPRPKRPRQRKRPASNGDLSANVGLGIMVILTLLMVGPPLLTISNQVEAGRGPTVVEVVRWVLTALLLIGLWSGSTFVRLVWCVLMWFVALILSGVTLIALGGGDPRSPLLIISTGIYVAAVFVLTLMVYNPCFNAFMERRRGER</sequence>
<keyword evidence="2" id="KW-1133">Transmembrane helix</keyword>
<feature type="compositionally biased region" description="Polar residues" evidence="1">
    <location>
        <begin position="106"/>
        <end position="121"/>
    </location>
</feature>
<feature type="compositionally biased region" description="Basic residues" evidence="1">
    <location>
        <begin position="189"/>
        <end position="200"/>
    </location>
</feature>
<organism evidence="3 4">
    <name type="scientific">Alienimonas chondri</name>
    <dbReference type="NCBI Taxonomy" id="2681879"/>
    <lineage>
        <taxon>Bacteria</taxon>
        <taxon>Pseudomonadati</taxon>
        <taxon>Planctomycetota</taxon>
        <taxon>Planctomycetia</taxon>
        <taxon>Planctomycetales</taxon>
        <taxon>Planctomycetaceae</taxon>
        <taxon>Alienimonas</taxon>
    </lineage>
</organism>
<feature type="compositionally biased region" description="Basic and acidic residues" evidence="1">
    <location>
        <begin position="91"/>
        <end position="101"/>
    </location>
</feature>
<feature type="transmembrane region" description="Helical" evidence="2">
    <location>
        <begin position="272"/>
        <end position="291"/>
    </location>
</feature>
<keyword evidence="2" id="KW-0472">Membrane</keyword>
<dbReference type="Proteomes" id="UP000609651">
    <property type="component" value="Unassembled WGS sequence"/>
</dbReference>